<dbReference type="NCBIfam" id="NF002616">
    <property type="entry name" value="PRK02268.1-2"/>
    <property type="match status" value="1"/>
</dbReference>
<feature type="domain" description="EVE" evidence="2">
    <location>
        <begin position="4"/>
        <end position="133"/>
    </location>
</feature>
<protein>
    <recommendedName>
        <fullName evidence="1">UPF0310 protein H7J73_09295</fullName>
    </recommendedName>
</protein>
<dbReference type="InterPro" id="IPR022996">
    <property type="entry name" value="UPF0310"/>
</dbReference>
<comment type="caution">
    <text evidence="3">The sequence shown here is derived from an EMBL/GenBank/DDBJ whole genome shotgun (WGS) entry which is preliminary data.</text>
</comment>
<name>A0ABT3C9R9_9MYCO</name>
<evidence type="ECO:0000313" key="4">
    <source>
        <dbReference type="Proteomes" id="UP001526201"/>
    </source>
</evidence>
<evidence type="ECO:0000313" key="3">
    <source>
        <dbReference type="EMBL" id="MCV7226225.1"/>
    </source>
</evidence>
<dbReference type="CDD" id="cd21132">
    <property type="entry name" value="EVE-like"/>
    <property type="match status" value="1"/>
</dbReference>
<dbReference type="RefSeq" id="WP_264067050.1">
    <property type="nucleotide sequence ID" value="NZ_JACKTY010000020.1"/>
</dbReference>
<evidence type="ECO:0000259" key="2">
    <source>
        <dbReference type="Pfam" id="PF01878"/>
    </source>
</evidence>
<keyword evidence="4" id="KW-1185">Reference proteome</keyword>
<sequence length="147" mass="16624">MTNWINTVSREHVRRAVEGGFTQADHGKPDRLRRMGSGDRIAFYSPKTDYPDGDPLQAFTAIGRLVGDEVYQVEISADFRPYRRNVEFLDCAETPIKPLIDHLGFIEDKKRWGFRFRFGLFQVNDHDFEVIAAAMTRSVAGGAVSAA</sequence>
<comment type="similarity">
    <text evidence="1">Belongs to the UPF0310 family.</text>
</comment>
<proteinExistence type="inferred from homology"/>
<dbReference type="SUPFAM" id="SSF88697">
    <property type="entry name" value="PUA domain-like"/>
    <property type="match status" value="1"/>
</dbReference>
<dbReference type="Gene3D" id="3.10.590.10">
    <property type="entry name" value="ph1033 like domains"/>
    <property type="match status" value="1"/>
</dbReference>
<dbReference type="Pfam" id="PF01878">
    <property type="entry name" value="EVE"/>
    <property type="match status" value="1"/>
</dbReference>
<dbReference type="InterPro" id="IPR002740">
    <property type="entry name" value="EVE_domain"/>
</dbReference>
<organism evidence="3 4">
    <name type="scientific">Mycolicibacterium komossense</name>
    <dbReference type="NCBI Taxonomy" id="1779"/>
    <lineage>
        <taxon>Bacteria</taxon>
        <taxon>Bacillati</taxon>
        <taxon>Actinomycetota</taxon>
        <taxon>Actinomycetes</taxon>
        <taxon>Mycobacteriales</taxon>
        <taxon>Mycobacteriaceae</taxon>
        <taxon>Mycolicibacterium</taxon>
    </lineage>
</organism>
<dbReference type="InterPro" id="IPR015947">
    <property type="entry name" value="PUA-like_sf"/>
</dbReference>
<reference evidence="3 4" key="1">
    <citation type="journal article" date="2022" name="BMC Genomics">
        <title>Comparative genome analysis of mycobacteria focusing on tRNA and non-coding RNA.</title>
        <authorList>
            <person name="Behra P.R.K."/>
            <person name="Pettersson B.M.F."/>
            <person name="Ramesh M."/>
            <person name="Das S."/>
            <person name="Dasgupta S."/>
            <person name="Kirsebom L.A."/>
        </authorList>
    </citation>
    <scope>NUCLEOTIDE SEQUENCE [LARGE SCALE GENOMIC DNA]</scope>
    <source>
        <strain evidence="3 4">DSM 44078</strain>
    </source>
</reference>
<evidence type="ECO:0000256" key="1">
    <source>
        <dbReference type="HAMAP-Rule" id="MF_00771"/>
    </source>
</evidence>
<dbReference type="Proteomes" id="UP001526201">
    <property type="component" value="Unassembled WGS sequence"/>
</dbReference>
<dbReference type="EMBL" id="JACKTY010000020">
    <property type="protein sequence ID" value="MCV7226225.1"/>
    <property type="molecule type" value="Genomic_DNA"/>
</dbReference>
<accession>A0ABT3C9R9</accession>
<gene>
    <name evidence="3" type="ORF">H7J73_09295</name>
</gene>
<dbReference type="HAMAP" id="MF_00771">
    <property type="entry name" value="UPF0310"/>
    <property type="match status" value="1"/>
</dbReference>